<name>A0ABM7GRY7_9GAMM</name>
<organism evidence="1 2">
    <name type="scientific">Vreelandella olivaria</name>
    <dbReference type="NCBI Taxonomy" id="390919"/>
    <lineage>
        <taxon>Bacteria</taxon>
        <taxon>Pseudomonadati</taxon>
        <taxon>Pseudomonadota</taxon>
        <taxon>Gammaproteobacteria</taxon>
        <taxon>Oceanospirillales</taxon>
        <taxon>Halomonadaceae</taxon>
        <taxon>Vreelandella</taxon>
    </lineage>
</organism>
<dbReference type="EMBL" id="AP019416">
    <property type="protein sequence ID" value="BBI54428.1"/>
    <property type="molecule type" value="Genomic_DNA"/>
</dbReference>
<accession>A0ABM7GRY7</accession>
<keyword evidence="2" id="KW-1185">Reference proteome</keyword>
<dbReference type="Proteomes" id="UP000289555">
    <property type="component" value="Chromosome"/>
</dbReference>
<reference evidence="2" key="1">
    <citation type="journal article" date="2019" name="Microbiol. Resour. Announc.">
        <title>Complete Genome Sequence of Halomonas olivaria, a Moderately Halophilic Bacterium Isolated from Olive Processing Effluents, Obtained by Nanopore Sequencing.</title>
        <authorList>
            <person name="Nagata S."/>
            <person name="Ii K.M."/>
            <person name="Tsukimi T."/>
            <person name="Miura M.C."/>
            <person name="Galipon J."/>
            <person name="Arakawa K."/>
        </authorList>
    </citation>
    <scope>NUCLEOTIDE SEQUENCE [LARGE SCALE GENOMIC DNA]</scope>
    <source>
        <strain evidence="2">TYRC17</strain>
    </source>
</reference>
<sequence>MLERSYTNLGQLDHLTLRGANSAVSEQQFKMIAYRYDAARPLIGRLHSDLANRYRVAAAGNRLAAPSPMATTAFWQASSIL</sequence>
<evidence type="ECO:0000313" key="1">
    <source>
        <dbReference type="EMBL" id="BBI54428.1"/>
    </source>
</evidence>
<gene>
    <name evidence="1" type="ORF">HORIV_68490</name>
</gene>
<protein>
    <submittedName>
        <fullName evidence="1">Uncharacterized protein</fullName>
    </submittedName>
</protein>
<proteinExistence type="predicted"/>
<evidence type="ECO:0000313" key="2">
    <source>
        <dbReference type="Proteomes" id="UP000289555"/>
    </source>
</evidence>